<keyword evidence="2" id="KW-0472">Membrane</keyword>
<feature type="transmembrane region" description="Helical" evidence="2">
    <location>
        <begin position="55"/>
        <end position="78"/>
    </location>
</feature>
<evidence type="ECO:0000256" key="2">
    <source>
        <dbReference type="SAM" id="Phobius"/>
    </source>
</evidence>
<protein>
    <submittedName>
        <fullName evidence="3">Uncharacterized protein</fullName>
    </submittedName>
</protein>
<evidence type="ECO:0000313" key="3">
    <source>
        <dbReference type="EMBL" id="PPR05150.1"/>
    </source>
</evidence>
<sequence length="220" mass="23725">MGDDFWTMVVGYEAIFISVFSVPQAILGAIVLSWISNLPVDLRHEFSQALGKGHVGVVAVGMLGGFAWFCLFMCVTVPSATFGFGAIMLALSAFVLWIVFAALTPWHPESKLSSDVLSMHLVRTRCYNIFVMKCLVVLLLCLSLLLVLTLNCISYKAQPTTHIPPKISARISQDGSAEPQARSGSQEANSEGKDVSAPTVQPSQTHDKSVVYVAAMDGAD</sequence>
<keyword evidence="4" id="KW-1185">Reference proteome</keyword>
<organism evidence="3 4">
    <name type="scientific">Gymnopilus dilepis</name>
    <dbReference type="NCBI Taxonomy" id="231916"/>
    <lineage>
        <taxon>Eukaryota</taxon>
        <taxon>Fungi</taxon>
        <taxon>Dikarya</taxon>
        <taxon>Basidiomycota</taxon>
        <taxon>Agaricomycotina</taxon>
        <taxon>Agaricomycetes</taxon>
        <taxon>Agaricomycetidae</taxon>
        <taxon>Agaricales</taxon>
        <taxon>Agaricineae</taxon>
        <taxon>Hymenogastraceae</taxon>
        <taxon>Gymnopilus</taxon>
    </lineage>
</organism>
<evidence type="ECO:0000256" key="1">
    <source>
        <dbReference type="SAM" id="MobiDB-lite"/>
    </source>
</evidence>
<name>A0A409YQ78_9AGAR</name>
<comment type="caution">
    <text evidence="3">The sequence shown here is derived from an EMBL/GenBank/DDBJ whole genome shotgun (WGS) entry which is preliminary data.</text>
</comment>
<dbReference type="OrthoDB" id="3127381at2759"/>
<dbReference type="Proteomes" id="UP000284706">
    <property type="component" value="Unassembled WGS sequence"/>
</dbReference>
<reference evidence="3 4" key="1">
    <citation type="journal article" date="2018" name="Evol. Lett.">
        <title>Horizontal gene cluster transfer increased hallucinogenic mushroom diversity.</title>
        <authorList>
            <person name="Reynolds H.T."/>
            <person name="Vijayakumar V."/>
            <person name="Gluck-Thaler E."/>
            <person name="Korotkin H.B."/>
            <person name="Matheny P.B."/>
            <person name="Slot J.C."/>
        </authorList>
    </citation>
    <scope>NUCLEOTIDE SEQUENCE [LARGE SCALE GENOMIC DNA]</scope>
    <source>
        <strain evidence="3 4">SRW20</strain>
    </source>
</reference>
<dbReference type="EMBL" id="NHYE01000514">
    <property type="protein sequence ID" value="PPR05150.1"/>
    <property type="molecule type" value="Genomic_DNA"/>
</dbReference>
<accession>A0A409YQ78</accession>
<feature type="transmembrane region" description="Helical" evidence="2">
    <location>
        <begin position="84"/>
        <end position="106"/>
    </location>
</feature>
<feature type="region of interest" description="Disordered" evidence="1">
    <location>
        <begin position="174"/>
        <end position="209"/>
    </location>
</feature>
<keyword evidence="2" id="KW-1133">Transmembrane helix</keyword>
<feature type="transmembrane region" description="Helical" evidence="2">
    <location>
        <begin position="14"/>
        <end position="35"/>
    </location>
</feature>
<proteinExistence type="predicted"/>
<evidence type="ECO:0000313" key="4">
    <source>
        <dbReference type="Proteomes" id="UP000284706"/>
    </source>
</evidence>
<dbReference type="AlphaFoldDB" id="A0A409YQ78"/>
<keyword evidence="2" id="KW-0812">Transmembrane</keyword>
<dbReference type="InParanoid" id="A0A409YQ78"/>
<feature type="transmembrane region" description="Helical" evidence="2">
    <location>
        <begin position="127"/>
        <end position="150"/>
    </location>
</feature>
<gene>
    <name evidence="3" type="ORF">CVT26_012236</name>
</gene>